<evidence type="ECO:0000256" key="1">
    <source>
        <dbReference type="ARBA" id="ARBA00022705"/>
    </source>
</evidence>
<dbReference type="Proteomes" id="UP000197679">
    <property type="component" value="Chromosome"/>
</dbReference>
<dbReference type="GO" id="GO:0016887">
    <property type="term" value="F:ATP hydrolysis activity"/>
    <property type="evidence" value="ECO:0007669"/>
    <property type="project" value="InterPro"/>
</dbReference>
<evidence type="ECO:0000313" key="3">
    <source>
        <dbReference type="EMBL" id="ASI13970.1"/>
    </source>
</evidence>
<reference evidence="3 4" key="1">
    <citation type="journal article" date="2017" name="Nat. Commun.">
        <title>'ARMAN' archaea depend on association with euryarchaeal host in culture and in situ.</title>
        <authorList>
            <person name="Golyshina O."/>
            <person name="Toshchakov S."/>
            <person name="Makarova K."/>
            <person name="Gavrilov S."/>
            <person name="Korzhenkov A."/>
            <person name="La Cono V."/>
            <person name="Arcadi E."/>
            <person name="Nechitaylo T."/>
            <person name="Ferrer M."/>
            <person name="Kublanov I."/>
            <person name="Wolf Y."/>
            <person name="Yakimov M."/>
            <person name="Golyshin P."/>
            <person name="Slesarev A."/>
            <person name="Kozyavkin S."/>
        </authorList>
    </citation>
    <scope>NUCLEOTIDE SEQUENCE [LARGE SCALE GENOMIC DNA]</scope>
    <source>
        <strain evidence="3 4">Mia14</strain>
    </source>
</reference>
<keyword evidence="4" id="KW-1185">Reference proteome</keyword>
<evidence type="ECO:0000313" key="4">
    <source>
        <dbReference type="Proteomes" id="UP000197679"/>
    </source>
</evidence>
<dbReference type="CDD" id="cd00009">
    <property type="entry name" value="AAA"/>
    <property type="match status" value="1"/>
</dbReference>
<proteinExistence type="predicted"/>
<protein>
    <submittedName>
        <fullName evidence="3">Replication factor C large subunit</fullName>
    </submittedName>
</protein>
<sequence length="413" mass="47301">MDIDELYRFDSLDEFYGNKESIDSITLYLKNFSPKEKRKPLLVYGPTGTGKTSIVKFLAEKLGYNIINLDASDYRDKDSIEKQLFYASNSMSLSNKRNMILLDEIDNLDLKFDKGASSAITELIKISVSPIIFIANDAYDKGISFLRDKADKVEFKKLNEINIRKLLSGKADKFGIRPKSELIDYIAKAVNGDARAAINDLYAVYAGGIEDDGEYDGYNVVGLRDKTDDIFSFLNKVFSSITFSSPLHALSLIDLTPDMTMQWLAENIPKIYKGNDLASAFNMLSLATVYNSRAVRRQHYAYWRYMNIFMTSGVALSKSRYYTSNSRYSYPKMIKERGIRKDSNAKMNEISIDLKHMINESVFTIKEYYLPLIKEMIRSNSKDGILDPESYEFFSRKYGLNAKEVDWIKDNSL</sequence>
<dbReference type="OrthoDB" id="8658at2157"/>
<feature type="domain" description="AAA+ ATPase" evidence="2">
    <location>
        <begin position="37"/>
        <end position="160"/>
    </location>
</feature>
<dbReference type="GO" id="GO:0005524">
    <property type="term" value="F:ATP binding"/>
    <property type="evidence" value="ECO:0007669"/>
    <property type="project" value="InterPro"/>
</dbReference>
<dbReference type="GO" id="GO:0006260">
    <property type="term" value="P:DNA replication"/>
    <property type="evidence" value="ECO:0007669"/>
    <property type="project" value="UniProtKB-KW"/>
</dbReference>
<name>A0A218NND3_9ARCH</name>
<dbReference type="Pfam" id="PF00004">
    <property type="entry name" value="AAA"/>
    <property type="match status" value="1"/>
</dbReference>
<gene>
    <name evidence="3" type="ORF">Mia14_0667</name>
</gene>
<dbReference type="InterPro" id="IPR003593">
    <property type="entry name" value="AAA+_ATPase"/>
</dbReference>
<dbReference type="RefSeq" id="WP_088820234.1">
    <property type="nucleotide sequence ID" value="NZ_CP019964.1"/>
</dbReference>
<dbReference type="GeneID" id="33314220"/>
<dbReference type="KEGG" id="marh:Mia14_0667"/>
<dbReference type="EMBL" id="CP019964">
    <property type="protein sequence ID" value="ASI13970.1"/>
    <property type="molecule type" value="Genomic_DNA"/>
</dbReference>
<dbReference type="SMART" id="SM00382">
    <property type="entry name" value="AAA"/>
    <property type="match status" value="1"/>
</dbReference>
<dbReference type="AlphaFoldDB" id="A0A218NND3"/>
<dbReference type="PANTHER" id="PTHR23389:SF6">
    <property type="entry name" value="REPLICATION FACTOR C SUBUNIT 1"/>
    <property type="match status" value="1"/>
</dbReference>
<organism evidence="3 4">
    <name type="scientific">Candidatus Mancarchaeum acidiphilum</name>
    <dbReference type="NCBI Taxonomy" id="1920749"/>
    <lineage>
        <taxon>Archaea</taxon>
        <taxon>Candidatus Micrarchaeota</taxon>
        <taxon>Candidatus Mancarchaeum</taxon>
    </lineage>
</organism>
<dbReference type="InterPro" id="IPR003959">
    <property type="entry name" value="ATPase_AAA_core"/>
</dbReference>
<evidence type="ECO:0000259" key="2">
    <source>
        <dbReference type="SMART" id="SM00382"/>
    </source>
</evidence>
<keyword evidence="1" id="KW-0235">DNA replication</keyword>
<accession>A0A218NND3</accession>
<dbReference type="PANTHER" id="PTHR23389">
    <property type="entry name" value="CHROMOSOME TRANSMISSION FIDELITY FACTOR 18"/>
    <property type="match status" value="1"/>
</dbReference>
<dbReference type="InterPro" id="IPR027417">
    <property type="entry name" value="P-loop_NTPase"/>
</dbReference>
<dbReference type="SUPFAM" id="SSF52540">
    <property type="entry name" value="P-loop containing nucleoside triphosphate hydrolases"/>
    <property type="match status" value="1"/>
</dbReference>
<dbReference type="Gene3D" id="3.40.50.300">
    <property type="entry name" value="P-loop containing nucleotide triphosphate hydrolases"/>
    <property type="match status" value="1"/>
</dbReference>